<keyword evidence="1" id="KW-1133">Transmembrane helix</keyword>
<proteinExistence type="predicted"/>
<keyword evidence="1" id="KW-0812">Transmembrane</keyword>
<dbReference type="Proteomes" id="UP000800984">
    <property type="component" value="Unassembled WGS sequence"/>
</dbReference>
<evidence type="ECO:0000313" key="2">
    <source>
        <dbReference type="EMBL" id="NHM00766.1"/>
    </source>
</evidence>
<evidence type="ECO:0000256" key="1">
    <source>
        <dbReference type="SAM" id="Phobius"/>
    </source>
</evidence>
<protein>
    <submittedName>
        <fullName evidence="2">Uncharacterized protein</fullName>
    </submittedName>
</protein>
<accession>A0ABX0I5L6</accession>
<feature type="transmembrane region" description="Helical" evidence="1">
    <location>
        <begin position="39"/>
        <end position="65"/>
    </location>
</feature>
<dbReference type="RefSeq" id="WP_166075801.1">
    <property type="nucleotide sequence ID" value="NZ_JAAJBT010000001.1"/>
</dbReference>
<feature type="transmembrane region" description="Helical" evidence="1">
    <location>
        <begin position="7"/>
        <end position="27"/>
    </location>
</feature>
<feature type="transmembrane region" description="Helical" evidence="1">
    <location>
        <begin position="101"/>
        <end position="119"/>
    </location>
</feature>
<feature type="transmembrane region" description="Helical" evidence="1">
    <location>
        <begin position="77"/>
        <end position="95"/>
    </location>
</feature>
<sequence length="138" mass="16401">MNWSYLFKNWFTILLVAPSLYDLINYYTHNQTLFAFTTILPITFILGFLFSIPTYVVYGIIYSWLAKKDIKQNFTKIILISITVIGILISFHLIFDTKDKNLPLAYSLTSIFFGLIYNLNFKKNQTRFQYNDNHKNYH</sequence>
<reference evidence="2 3" key="1">
    <citation type="submission" date="2020-02" db="EMBL/GenBank/DDBJ databases">
        <authorList>
            <person name="Chen W.-M."/>
        </authorList>
    </citation>
    <scope>NUCLEOTIDE SEQUENCE [LARGE SCALE GENOMIC DNA]</scope>
    <source>
        <strain evidence="2 3">KDG-16</strain>
    </source>
</reference>
<keyword evidence="1" id="KW-0472">Membrane</keyword>
<organism evidence="2 3">
    <name type="scientific">Flavobacterium difficile</name>
    <dbReference type="NCBI Taxonomy" id="2709659"/>
    <lineage>
        <taxon>Bacteria</taxon>
        <taxon>Pseudomonadati</taxon>
        <taxon>Bacteroidota</taxon>
        <taxon>Flavobacteriia</taxon>
        <taxon>Flavobacteriales</taxon>
        <taxon>Flavobacteriaceae</taxon>
        <taxon>Flavobacterium</taxon>
    </lineage>
</organism>
<keyword evidence="3" id="KW-1185">Reference proteome</keyword>
<evidence type="ECO:0000313" key="3">
    <source>
        <dbReference type="Proteomes" id="UP000800984"/>
    </source>
</evidence>
<dbReference type="EMBL" id="JAAJBT010000001">
    <property type="protein sequence ID" value="NHM00766.1"/>
    <property type="molecule type" value="Genomic_DNA"/>
</dbReference>
<comment type="caution">
    <text evidence="2">The sequence shown here is derived from an EMBL/GenBank/DDBJ whole genome shotgun (WGS) entry which is preliminary data.</text>
</comment>
<name>A0ABX0I5L6_9FLAO</name>
<gene>
    <name evidence="2" type="ORF">G4D72_01420</name>
</gene>